<dbReference type="Gene3D" id="3.40.1230.10">
    <property type="entry name" value="MTH938-like"/>
    <property type="match status" value="1"/>
</dbReference>
<dbReference type="Proteomes" id="UP000289200">
    <property type="component" value="Unassembled WGS sequence"/>
</dbReference>
<evidence type="ECO:0000313" key="1">
    <source>
        <dbReference type="EMBL" id="VCU07221.1"/>
    </source>
</evidence>
<organism evidence="1 2">
    <name type="scientific">Rhodoplanes serenus</name>
    <dbReference type="NCBI Taxonomy" id="200615"/>
    <lineage>
        <taxon>Bacteria</taxon>
        <taxon>Pseudomonadati</taxon>
        <taxon>Pseudomonadota</taxon>
        <taxon>Alphaproteobacteria</taxon>
        <taxon>Hyphomicrobiales</taxon>
        <taxon>Nitrobacteraceae</taxon>
        <taxon>Rhodoplanes</taxon>
    </lineage>
</organism>
<name>A0A447CPZ2_9BRAD</name>
<protein>
    <recommendedName>
        <fullName evidence="3">Mth938-like domain-containing protein</fullName>
    </recommendedName>
</protein>
<keyword evidence="2" id="KW-1185">Reference proteome</keyword>
<sequence length="126" mass="13590">MSDAGDRHLPRPALIESYGDGGFRFGDLSHRGSVLCLPNGIWAIPPTTADAIGEAEIDRVIAAEPSVEYLLIGAGMVPWPVPEPLRARLRQHGIVVESMTTGAAVRTWNLLLVERRRVGAVLIAVD</sequence>
<proteinExistence type="predicted"/>
<dbReference type="PANTHER" id="PTHR21192:SF2">
    <property type="entry name" value="NADH DEHYDROGENASE [UBIQUINONE] 1 ALPHA SUBCOMPLEX ASSEMBLY FACTOR 3"/>
    <property type="match status" value="1"/>
</dbReference>
<dbReference type="Pfam" id="PF04430">
    <property type="entry name" value="DUF498"/>
    <property type="match status" value="1"/>
</dbReference>
<comment type="caution">
    <text evidence="1">The sequence shown here is derived from an EMBL/GenBank/DDBJ whole genome shotgun (WGS) entry which is preliminary data.</text>
</comment>
<dbReference type="CDD" id="cd00248">
    <property type="entry name" value="Mth938-like"/>
    <property type="match status" value="1"/>
</dbReference>
<dbReference type="OrthoDB" id="7351393at2"/>
<accession>A0A447CPZ2</accession>
<dbReference type="AlphaFoldDB" id="A0A447CPZ2"/>
<dbReference type="InterPro" id="IPR007523">
    <property type="entry name" value="NDUFAF3/AAMDC"/>
</dbReference>
<dbReference type="EMBL" id="UWOC01000019">
    <property type="protein sequence ID" value="VCU07221.1"/>
    <property type="molecule type" value="Genomic_DNA"/>
</dbReference>
<reference evidence="2" key="1">
    <citation type="submission" date="2018-10" db="EMBL/GenBank/DDBJ databases">
        <authorList>
            <person name="Peiro R."/>
            <person name="Begona"/>
            <person name="Cbmso G."/>
            <person name="Lopez M."/>
            <person name="Gonzalez S."/>
            <person name="Sacristan E."/>
            <person name="Castillo E."/>
        </authorList>
    </citation>
    <scope>NUCLEOTIDE SEQUENCE [LARGE SCALE GENOMIC DNA]</scope>
</reference>
<gene>
    <name evidence="1" type="ORF">RHODGE_RHODGE_00327</name>
</gene>
<evidence type="ECO:0008006" key="3">
    <source>
        <dbReference type="Google" id="ProtNLM"/>
    </source>
</evidence>
<dbReference type="SUPFAM" id="SSF64076">
    <property type="entry name" value="MTH938-like"/>
    <property type="match status" value="1"/>
</dbReference>
<dbReference type="PANTHER" id="PTHR21192">
    <property type="entry name" value="NUCLEAR PROTEIN E3-3"/>
    <property type="match status" value="1"/>
</dbReference>
<dbReference type="RefSeq" id="WP_129607393.1">
    <property type="nucleotide sequence ID" value="NZ_UWOC01000019.1"/>
</dbReference>
<dbReference type="InterPro" id="IPR036748">
    <property type="entry name" value="MTH938-like_sf"/>
</dbReference>
<evidence type="ECO:0000313" key="2">
    <source>
        <dbReference type="Proteomes" id="UP000289200"/>
    </source>
</evidence>